<dbReference type="InterPro" id="IPR011024">
    <property type="entry name" value="G_crystallin-like"/>
</dbReference>
<dbReference type="Pfam" id="PF08964">
    <property type="entry name" value="Crystall_3"/>
    <property type="match status" value="1"/>
</dbReference>
<keyword evidence="5" id="KW-1185">Reference proteome</keyword>
<dbReference type="RefSeq" id="WP_069717509.1">
    <property type="nucleotide sequence ID" value="NZ_MJEH01000028.1"/>
</dbReference>
<dbReference type="InterPro" id="IPR015059">
    <property type="entry name" value="Ca_cell_adhesion_N_dom"/>
</dbReference>
<comment type="caution">
    <text evidence="4">The sequence shown here is derived from an EMBL/GenBank/DDBJ whole genome shotgun (WGS) entry which is preliminary data.</text>
</comment>
<reference evidence="4 5" key="1">
    <citation type="submission" date="2016-08" db="EMBL/GenBank/DDBJ databases">
        <title>Genome of Bacillus solimangrovi GH2-4.</title>
        <authorList>
            <person name="Lim S."/>
            <person name="Kim B.-C."/>
        </authorList>
    </citation>
    <scope>NUCLEOTIDE SEQUENCE [LARGE SCALE GENOMIC DNA]</scope>
    <source>
        <strain evidence="4 5">GH2-4</strain>
    </source>
</reference>
<dbReference type="SUPFAM" id="SSF56988">
    <property type="entry name" value="Anthrax protective antigen"/>
    <property type="match status" value="1"/>
</dbReference>
<evidence type="ECO:0000259" key="3">
    <source>
        <dbReference type="PROSITE" id="PS50915"/>
    </source>
</evidence>
<proteinExistence type="inferred from homology"/>
<protein>
    <recommendedName>
        <fullName evidence="3">Beta/gamma crystallin 'Greek key' domain-containing protein</fullName>
    </recommendedName>
</protein>
<dbReference type="InterPro" id="IPR001064">
    <property type="entry name" value="Beta/gamma_crystallin"/>
</dbReference>
<comment type="similarity">
    <text evidence="1">Belongs to the beta/gamma-crystallin family.</text>
</comment>
<keyword evidence="2" id="KW-0677">Repeat</keyword>
<sequence length="1078" mass="119985">MSLQIGDKTAVSITTDSASEINSLAPYESHPKGDGTVALKYIETGSNDTHEIVLSLDQVQLIQMGYPISLSTDQITANVREVDDEGNFTTEGKWHIYESAIDAVTASITYVHPTKGERKFNVFANNPDLGNSRYDPKTTLGDALELVLNAKIKNKKLIIDGEEVNDSWRIFLSSDDDEGYEIFQKTDDLSEIELRPGMDIVFEKTDPNGSPAVQYVFYGEDNKQVIAQVEENGAEIESVTATVQTASGEPIELPLVDVDKKGNYDGVYKSEIQSNQLNISYKDAIITATDINGSETVTYILAPYALSKQGLGYVPLTRTRKVTDITSLPEDYPNAEAFVLEVKNTKTTTNMRRVDIGKQKVYLGVNNYPIEFRGAGTTYSLHTHGDYNQKTKYDTATFTLTSSMSDLRSGAFGYNSPMNNEASSVKFHYGANGDGIVLYNMFNYKGQDDVLALTGSDRNLSDNSINFNNKTSSVRIIGQSGKPYVRLYENNKNNINTNSYGTDYVDVYGDKNISGFFNDDAESFRVFGGEDMNYYIDPTFRQYEDGTGLRQHWTKNGYIGLNNLDSSVNNLANKVSYVKIGCEHCPSFTIYKDKNYGGGSAFTNVVTPEIDSQSSGLHWEDISIASSIKVENNRDNLAKLIIYKENGDYAVIDRSVRDLSSFYDVIDRGRSSTRTQNFDNKIRDVKLHYGTVYRFYEHKDFRGRYVDYIIGEDNIGSDWNNKFSSVKVLNPLPEIGLIAFDNTNYDYSEDYIPITGDIADLSTVSFDNKISSLKLITRIPEKLPTHNTTVVVSSKDLSFEAKNKYFGKGTSVHLVGYFDRTGASSKFTPHVYNQNYTAQGSYTLRTGINDAKGYLVQVDAQRVSSDKVQVKLNGSSYSELGTSPTHALGLEPGAIYDPLHSNVVFVPANRNRPSEISVDISLGGWKATGDGGPETYRIKVLGYFADDSVSGNDLFYEQFDTPVDVSSPLTSDERTSEGILQRRDFKETPKAFLVNVTSKNIGAAYFKFTINDNYLWLGTAASEYAKGDVARSVHHSGLMYVQANTEDAYLFQMTPNYGIWNAIDNDAAIDVEIVGYFY</sequence>
<dbReference type="EMBL" id="MJEH01000028">
    <property type="protein sequence ID" value="OEH92432.1"/>
    <property type="molecule type" value="Genomic_DNA"/>
</dbReference>
<dbReference type="SUPFAM" id="SSF49695">
    <property type="entry name" value="gamma-Crystallin-like"/>
    <property type="match status" value="1"/>
</dbReference>
<organism evidence="4 5">
    <name type="scientific">Bacillus solimangrovi</name>
    <dbReference type="NCBI Taxonomy" id="1305675"/>
    <lineage>
        <taxon>Bacteria</taxon>
        <taxon>Bacillati</taxon>
        <taxon>Bacillota</taxon>
        <taxon>Bacilli</taxon>
        <taxon>Bacillales</taxon>
        <taxon>Bacillaceae</taxon>
        <taxon>Bacillus</taxon>
    </lineage>
</organism>
<dbReference type="Gene3D" id="2.60.120.240">
    <property type="entry name" value="Protective antigen, heptamerisation domain"/>
    <property type="match status" value="1"/>
</dbReference>
<feature type="domain" description="Beta/gamma crystallin 'Greek key'" evidence="3">
    <location>
        <begin position="691"/>
        <end position="730"/>
    </location>
</feature>
<name>A0A1E5LED0_9BACI</name>
<evidence type="ECO:0000256" key="2">
    <source>
        <dbReference type="ARBA" id="ARBA00022737"/>
    </source>
</evidence>
<evidence type="ECO:0000313" key="5">
    <source>
        <dbReference type="Proteomes" id="UP000095209"/>
    </source>
</evidence>
<dbReference type="GO" id="GO:0016020">
    <property type="term" value="C:membrane"/>
    <property type="evidence" value="ECO:0007669"/>
    <property type="project" value="InterPro"/>
</dbReference>
<dbReference type="PROSITE" id="PS50915">
    <property type="entry name" value="CRYSTALLIN_BETA_GAMMA"/>
    <property type="match status" value="1"/>
</dbReference>
<dbReference type="GO" id="GO:0098609">
    <property type="term" value="P:cell-cell adhesion"/>
    <property type="evidence" value="ECO:0007669"/>
    <property type="project" value="InterPro"/>
</dbReference>
<dbReference type="AlphaFoldDB" id="A0A1E5LED0"/>
<gene>
    <name evidence="4" type="ORF">BFG57_15735</name>
</gene>
<dbReference type="Gene3D" id="3.10.20.110">
    <property type="match status" value="1"/>
</dbReference>
<accession>A0A1E5LED0</accession>
<dbReference type="Gene3D" id="2.60.20.10">
    <property type="entry name" value="Crystallins"/>
    <property type="match status" value="2"/>
</dbReference>
<dbReference type="InterPro" id="IPR037149">
    <property type="entry name" value="PA_heptamer_dom_sf"/>
</dbReference>
<evidence type="ECO:0000313" key="4">
    <source>
        <dbReference type="EMBL" id="OEH92432.1"/>
    </source>
</evidence>
<dbReference type="OrthoDB" id="9126436at2"/>
<dbReference type="GO" id="GO:0051260">
    <property type="term" value="P:protein homooligomerization"/>
    <property type="evidence" value="ECO:0007669"/>
    <property type="project" value="InterPro"/>
</dbReference>
<dbReference type="Proteomes" id="UP000095209">
    <property type="component" value="Unassembled WGS sequence"/>
</dbReference>
<evidence type="ECO:0000256" key="1">
    <source>
        <dbReference type="ARBA" id="ARBA00009646"/>
    </source>
</evidence>